<gene>
    <name evidence="6 8" type="primary">tilS</name>
</gene>
<dbReference type="GeneID" id="60234875"/>
<evidence type="ECO:0000256" key="5">
    <source>
        <dbReference type="ARBA" id="ARBA00048539"/>
    </source>
</evidence>
<comment type="domain">
    <text evidence="6">The N-terminal region contains the highly conserved SGGXDS motif, predicted to be a P-loop motif involved in ATP binding.</text>
</comment>
<dbReference type="NCBIfam" id="TIGR02432">
    <property type="entry name" value="lysidine_TilS_N"/>
    <property type="match status" value="1"/>
</dbReference>
<protein>
    <recommendedName>
        <fullName evidence="6">tRNA(Ile)-lysidine synthase, chloroplastic</fullName>
        <ecNumber evidence="6">6.3.4.19</ecNumber>
    </recommendedName>
    <alternativeName>
        <fullName evidence="6">tRNA(Ile)-2-lysyl-cytidine synthase</fullName>
    </alternativeName>
    <alternativeName>
        <fullName evidence="6">tRNA(Ile)-lysidine synthetase</fullName>
    </alternativeName>
</protein>
<dbReference type="SUPFAM" id="SSF82829">
    <property type="entry name" value="MesJ substrate recognition domain-like"/>
    <property type="match status" value="1"/>
</dbReference>
<keyword evidence="8" id="KW-0150">Chloroplast</keyword>
<dbReference type="PANTHER" id="PTHR43033">
    <property type="entry name" value="TRNA(ILE)-LYSIDINE SYNTHASE-RELATED"/>
    <property type="match status" value="1"/>
</dbReference>
<keyword evidence="1 6" id="KW-0436">Ligase</keyword>
<comment type="function">
    <text evidence="6">Ligates lysine onto the cytidine present at position 34 of the AUA codon-specific tRNA(Ile) that contains the anticodon CAU, in an ATP-dependent manner. Cytidine is converted to lysidine, thus changing the amino acid specificity of the tRNA from methionine to isoleucine.</text>
</comment>
<comment type="subcellular location">
    <subcellularLocation>
        <location evidence="6">Plastid</location>
        <location evidence="6">Chloroplast</location>
    </subcellularLocation>
</comment>
<evidence type="ECO:0000259" key="7">
    <source>
        <dbReference type="Pfam" id="PF01171"/>
    </source>
</evidence>
<evidence type="ECO:0000256" key="4">
    <source>
        <dbReference type="ARBA" id="ARBA00022840"/>
    </source>
</evidence>
<feature type="binding site" evidence="6">
    <location>
        <begin position="30"/>
        <end position="35"/>
    </location>
    <ligand>
        <name>ATP</name>
        <dbReference type="ChEBI" id="CHEBI:30616"/>
    </ligand>
</feature>
<evidence type="ECO:0000313" key="8">
    <source>
        <dbReference type="EMBL" id="QFR99834.1"/>
    </source>
</evidence>
<evidence type="ECO:0000256" key="6">
    <source>
        <dbReference type="HAMAP-Rule" id="MF_01161"/>
    </source>
</evidence>
<evidence type="ECO:0000256" key="2">
    <source>
        <dbReference type="ARBA" id="ARBA00022694"/>
    </source>
</evidence>
<accession>A0A7L4WNK0</accession>
<dbReference type="InterPro" id="IPR011063">
    <property type="entry name" value="TilS/TtcA_N"/>
</dbReference>
<keyword evidence="3 6" id="KW-0547">Nucleotide-binding</keyword>
<dbReference type="Pfam" id="PF01171">
    <property type="entry name" value="ATP_bind_3"/>
    <property type="match status" value="1"/>
</dbReference>
<keyword evidence="4 6" id="KW-0067">ATP-binding</keyword>
<name>A0A7L4WNK0_9FLOR</name>
<dbReference type="EC" id="6.3.4.19" evidence="6"/>
<dbReference type="InterPro" id="IPR014729">
    <property type="entry name" value="Rossmann-like_a/b/a_fold"/>
</dbReference>
<dbReference type="SUPFAM" id="SSF52402">
    <property type="entry name" value="Adenine nucleotide alpha hydrolases-like"/>
    <property type="match status" value="1"/>
</dbReference>
<dbReference type="GO" id="GO:0009507">
    <property type="term" value="C:chloroplast"/>
    <property type="evidence" value="ECO:0007669"/>
    <property type="project" value="UniProtKB-SubCell"/>
</dbReference>
<geneLocation type="chloroplast" evidence="8"/>
<proteinExistence type="inferred from homology"/>
<sequence>MQIQLTSINHITTYRLFCKYLNNNHLIAISGGQDSLYLVHLIENFYIKYSENVKDVNNISYIYIDHQWRKDSYQQIIHLINYIKLTKKKIYIYQLPYKSLSENLCRLYRYNIINQHAIKHNQKFIITGHNKTDKLETFLRNFFRGSGTQGTTSLVIKSHMNKKQYLLRPLLNLKRDDIYWSCKKFNLPIWSDTTNYIYSFERNRTRYELMPYLKKYFHNKIEDNINSLLKNCNQDNEYIRQNTMKLYLKIKHHKFVAMNYRKLKKQTFSLQLKVIQLFCTHNINLTPTYNQINTILLKMTYNQIYTNFQIKLGFLLLNINHNWIYVTVNII</sequence>
<keyword evidence="8" id="KW-0934">Plastid</keyword>
<dbReference type="GO" id="GO:0005524">
    <property type="term" value="F:ATP binding"/>
    <property type="evidence" value="ECO:0007669"/>
    <property type="project" value="UniProtKB-UniRule"/>
</dbReference>
<dbReference type="GO" id="GO:0032267">
    <property type="term" value="F:tRNA(Ile)-lysidine synthase activity"/>
    <property type="evidence" value="ECO:0007669"/>
    <property type="project" value="UniProtKB-EC"/>
</dbReference>
<dbReference type="RefSeq" id="YP_009944540.1">
    <property type="nucleotide sequence ID" value="NC_051457.1"/>
</dbReference>
<dbReference type="PANTHER" id="PTHR43033:SF1">
    <property type="entry name" value="TRNA(ILE)-LYSIDINE SYNTHASE-RELATED"/>
    <property type="match status" value="1"/>
</dbReference>
<comment type="similarity">
    <text evidence="6">Belongs to the tRNA(Ile)-lysidine synthase family.</text>
</comment>
<organism evidence="8">
    <name type="scientific">Osmundea sinicola</name>
    <dbReference type="NCBI Taxonomy" id="290685"/>
    <lineage>
        <taxon>Eukaryota</taxon>
        <taxon>Rhodophyta</taxon>
        <taxon>Florideophyceae</taxon>
        <taxon>Rhodymeniophycidae</taxon>
        <taxon>Ceramiales</taxon>
        <taxon>Rhodomelaceae</taxon>
        <taxon>Laurencieae</taxon>
        <taxon>Osmundea</taxon>
    </lineage>
</organism>
<dbReference type="InterPro" id="IPR012795">
    <property type="entry name" value="tRNA_Ile_lys_synt_N"/>
</dbReference>
<dbReference type="EMBL" id="MH898941">
    <property type="protein sequence ID" value="QFR99834.1"/>
    <property type="molecule type" value="Genomic_DNA"/>
</dbReference>
<evidence type="ECO:0000256" key="3">
    <source>
        <dbReference type="ARBA" id="ARBA00022741"/>
    </source>
</evidence>
<dbReference type="AlphaFoldDB" id="A0A7L4WNK0"/>
<dbReference type="HAMAP" id="MF_01161">
    <property type="entry name" value="tRNA_Ile_lys_synt"/>
    <property type="match status" value="1"/>
</dbReference>
<dbReference type="InterPro" id="IPR012094">
    <property type="entry name" value="tRNA_Ile_lys_synt"/>
</dbReference>
<reference evidence="8" key="1">
    <citation type="submission" date="2018-09" db="EMBL/GenBank/DDBJ databases">
        <title>Genomics and Phylogenetic analysis of three type specimens of Osmundea (Rhodomelaceae, Rhodophyta).</title>
        <authorList>
            <person name="Hughey J.R."/>
            <person name="Miller K.A."/>
        </authorList>
    </citation>
    <scope>NUCLEOTIDE SEQUENCE</scope>
</reference>
<dbReference type="CDD" id="cd01992">
    <property type="entry name" value="TilS_N"/>
    <property type="match status" value="1"/>
</dbReference>
<dbReference type="Gene3D" id="3.40.50.620">
    <property type="entry name" value="HUPs"/>
    <property type="match status" value="1"/>
</dbReference>
<comment type="catalytic activity">
    <reaction evidence="5 6">
        <text>cytidine(34) in tRNA(Ile2) + L-lysine + ATP = lysidine(34) in tRNA(Ile2) + AMP + diphosphate + H(+)</text>
        <dbReference type="Rhea" id="RHEA:43744"/>
        <dbReference type="Rhea" id="RHEA-COMP:10625"/>
        <dbReference type="Rhea" id="RHEA-COMP:10670"/>
        <dbReference type="ChEBI" id="CHEBI:15378"/>
        <dbReference type="ChEBI" id="CHEBI:30616"/>
        <dbReference type="ChEBI" id="CHEBI:32551"/>
        <dbReference type="ChEBI" id="CHEBI:33019"/>
        <dbReference type="ChEBI" id="CHEBI:82748"/>
        <dbReference type="ChEBI" id="CHEBI:83665"/>
        <dbReference type="ChEBI" id="CHEBI:456215"/>
        <dbReference type="EC" id="6.3.4.19"/>
    </reaction>
</comment>
<feature type="domain" description="tRNA(Ile)-lysidine/2-thiocytidine synthase N-terminal" evidence="7">
    <location>
        <begin position="26"/>
        <end position="207"/>
    </location>
</feature>
<dbReference type="GO" id="GO:0006400">
    <property type="term" value="P:tRNA modification"/>
    <property type="evidence" value="ECO:0007669"/>
    <property type="project" value="UniProtKB-UniRule"/>
</dbReference>
<keyword evidence="2 6" id="KW-0819">tRNA processing</keyword>
<evidence type="ECO:0000256" key="1">
    <source>
        <dbReference type="ARBA" id="ARBA00022598"/>
    </source>
</evidence>